<organism evidence="2 3">
    <name type="scientific">Pusillimonas noertemannii</name>
    <dbReference type="NCBI Taxonomy" id="305977"/>
    <lineage>
        <taxon>Bacteria</taxon>
        <taxon>Pseudomonadati</taxon>
        <taxon>Pseudomonadota</taxon>
        <taxon>Betaproteobacteria</taxon>
        <taxon>Burkholderiales</taxon>
        <taxon>Alcaligenaceae</taxon>
        <taxon>Pusillimonas</taxon>
    </lineage>
</organism>
<dbReference type="RefSeq" id="WP_180064390.1">
    <property type="nucleotide sequence ID" value="NZ_JACCEX010000003.1"/>
</dbReference>
<dbReference type="Proteomes" id="UP000246145">
    <property type="component" value="Unassembled WGS sequence"/>
</dbReference>
<gene>
    <name evidence="2" type="ORF">C7440_2467</name>
</gene>
<reference evidence="2 3" key="1">
    <citation type="submission" date="2018-04" db="EMBL/GenBank/DDBJ databases">
        <title>Genomic Encyclopedia of Type Strains, Phase IV (KMG-IV): sequencing the most valuable type-strain genomes for metagenomic binning, comparative biology and taxonomic classification.</title>
        <authorList>
            <person name="Goeker M."/>
        </authorList>
    </citation>
    <scope>NUCLEOTIDE SEQUENCE [LARGE SCALE GENOMIC DNA]</scope>
    <source>
        <strain evidence="2 3">DSM 10065</strain>
    </source>
</reference>
<feature type="transmembrane region" description="Helical" evidence="1">
    <location>
        <begin position="131"/>
        <end position="149"/>
    </location>
</feature>
<feature type="transmembrane region" description="Helical" evidence="1">
    <location>
        <begin position="329"/>
        <end position="349"/>
    </location>
</feature>
<name>A0A2U1CL49_9BURK</name>
<feature type="transmembrane region" description="Helical" evidence="1">
    <location>
        <begin position="293"/>
        <end position="317"/>
    </location>
</feature>
<keyword evidence="3" id="KW-1185">Reference proteome</keyword>
<keyword evidence="1" id="KW-1133">Transmembrane helix</keyword>
<feature type="transmembrane region" description="Helical" evidence="1">
    <location>
        <begin position="99"/>
        <end position="119"/>
    </location>
</feature>
<feature type="transmembrane region" description="Helical" evidence="1">
    <location>
        <begin position="217"/>
        <end position="240"/>
    </location>
</feature>
<feature type="transmembrane region" description="Helical" evidence="1">
    <location>
        <begin position="6"/>
        <end position="25"/>
    </location>
</feature>
<feature type="transmembrane region" description="Helical" evidence="1">
    <location>
        <begin position="179"/>
        <end position="205"/>
    </location>
</feature>
<keyword evidence="1" id="KW-0812">Transmembrane</keyword>
<comment type="caution">
    <text evidence="2">The sequence shown here is derived from an EMBL/GenBank/DDBJ whole genome shotgun (WGS) entry which is preliminary data.</text>
</comment>
<accession>A0A2U1CL49</accession>
<keyword evidence="1" id="KW-0472">Membrane</keyword>
<dbReference type="STRING" id="1231391.GCA_000308195_00523"/>
<feature type="transmembrane region" description="Helical" evidence="1">
    <location>
        <begin position="37"/>
        <end position="55"/>
    </location>
</feature>
<sequence>MELIGSPLQLASAVLVNLIGLLLTLRAGRMLAVRPARAMMLYAWHSLFCLAYAIYATENGADALVYYMKAQQGEFMAPFGTGAVVNIATLFVTGLNLSFLGACLLFNIFGAIGLVAFDASLQAATADKSRMLRRFATLIVLLPSISFWSSALGKDSLAFMAAALALFASLDMGRRVVLLALAIFVMALVRPHIAGIMVIALAGSLVLQRRLPLGQRLFLGTAALAATAAMVPFALTYAGLGDASGADDIMNYVEHRQSLNTEGGSSVDIASMSLPLQLFSYLFRPLPFEAGSIFALAASMDNVVLIFLAIAACGQMFRRRKLAGNRAFMWFYCLLTWLILAITTANLGIAVRQKWMFAPILIYLFISLMGRSRARQPSTRMKMQSRNALAATQPYSGVIEP</sequence>
<evidence type="ECO:0000313" key="3">
    <source>
        <dbReference type="Proteomes" id="UP000246145"/>
    </source>
</evidence>
<proteinExistence type="predicted"/>
<evidence type="ECO:0000256" key="1">
    <source>
        <dbReference type="SAM" id="Phobius"/>
    </source>
</evidence>
<protein>
    <submittedName>
        <fullName evidence="2">Uncharacterized protein</fullName>
    </submittedName>
</protein>
<dbReference type="EMBL" id="QEKO01000003">
    <property type="protein sequence ID" value="PVY61736.1"/>
    <property type="molecule type" value="Genomic_DNA"/>
</dbReference>
<evidence type="ECO:0000313" key="2">
    <source>
        <dbReference type="EMBL" id="PVY61736.1"/>
    </source>
</evidence>
<feature type="transmembrane region" description="Helical" evidence="1">
    <location>
        <begin position="355"/>
        <end position="374"/>
    </location>
</feature>
<dbReference type="AlphaFoldDB" id="A0A2U1CL49"/>